<dbReference type="EMBL" id="JARAKH010000040">
    <property type="protein sequence ID" value="KAK8381652.1"/>
    <property type="molecule type" value="Genomic_DNA"/>
</dbReference>
<proteinExistence type="predicted"/>
<sequence length="262" mass="28524">MPVADAASQSTARARPVHTSPLTTYRSPPATWVVLGGSRGVFAAVLLGFIFIGSCPAMADRGLSRAGTPKPSQDTPRRASKPSQDTPRRAPQPSQDTPRRASQASQDTPRRASSSSSVSRDSSRPRRDDDDRLRKDNKRTAVGFDGSSVKRLCASKPQQPLSAWREVPVRASSLSGGPGRLRILVGTPQETCPSTTDHWPLTGCDINIQHLWYVQELAEGQGDRAHCLTIPAHHAPDKFVTWVHAQAPLQLFSRRGRQLESV</sequence>
<keyword evidence="2" id="KW-1133">Transmembrane helix</keyword>
<feature type="transmembrane region" description="Helical" evidence="2">
    <location>
        <begin position="30"/>
        <end position="52"/>
    </location>
</feature>
<feature type="compositionally biased region" description="Basic and acidic residues" evidence="1">
    <location>
        <begin position="121"/>
        <end position="134"/>
    </location>
</feature>
<organism evidence="3 4">
    <name type="scientific">Scylla paramamosain</name>
    <name type="common">Mud crab</name>
    <dbReference type="NCBI Taxonomy" id="85552"/>
    <lineage>
        <taxon>Eukaryota</taxon>
        <taxon>Metazoa</taxon>
        <taxon>Ecdysozoa</taxon>
        <taxon>Arthropoda</taxon>
        <taxon>Crustacea</taxon>
        <taxon>Multicrustacea</taxon>
        <taxon>Malacostraca</taxon>
        <taxon>Eumalacostraca</taxon>
        <taxon>Eucarida</taxon>
        <taxon>Decapoda</taxon>
        <taxon>Pleocyemata</taxon>
        <taxon>Brachyura</taxon>
        <taxon>Eubrachyura</taxon>
        <taxon>Portunoidea</taxon>
        <taxon>Portunidae</taxon>
        <taxon>Portuninae</taxon>
        <taxon>Scylla</taxon>
    </lineage>
</organism>
<feature type="compositionally biased region" description="Polar residues" evidence="1">
    <location>
        <begin position="92"/>
        <end position="107"/>
    </location>
</feature>
<feature type="compositionally biased region" description="Low complexity" evidence="1">
    <location>
        <begin position="111"/>
        <end position="120"/>
    </location>
</feature>
<name>A0AAW0T5J5_SCYPA</name>
<keyword evidence="2" id="KW-0812">Transmembrane</keyword>
<comment type="caution">
    <text evidence="3">The sequence shown here is derived from an EMBL/GenBank/DDBJ whole genome shotgun (WGS) entry which is preliminary data.</text>
</comment>
<evidence type="ECO:0000256" key="1">
    <source>
        <dbReference type="SAM" id="MobiDB-lite"/>
    </source>
</evidence>
<keyword evidence="4" id="KW-1185">Reference proteome</keyword>
<feature type="region of interest" description="Disordered" evidence="1">
    <location>
        <begin position="1"/>
        <end position="29"/>
    </location>
</feature>
<dbReference type="Proteomes" id="UP001487740">
    <property type="component" value="Unassembled WGS sequence"/>
</dbReference>
<accession>A0AAW0T5J5</accession>
<protein>
    <submittedName>
        <fullName evidence="3">Uncharacterized protein</fullName>
    </submittedName>
</protein>
<reference evidence="3 4" key="1">
    <citation type="submission" date="2023-03" db="EMBL/GenBank/DDBJ databases">
        <title>High-quality genome of Scylla paramamosain provides insights in environmental adaptation.</title>
        <authorList>
            <person name="Zhang L."/>
        </authorList>
    </citation>
    <scope>NUCLEOTIDE SEQUENCE [LARGE SCALE GENOMIC DNA]</scope>
    <source>
        <strain evidence="3">LZ_2023a</strain>
        <tissue evidence="3">Muscle</tissue>
    </source>
</reference>
<gene>
    <name evidence="3" type="ORF">O3P69_018634</name>
</gene>
<keyword evidence="2" id="KW-0472">Membrane</keyword>
<evidence type="ECO:0000313" key="3">
    <source>
        <dbReference type="EMBL" id="KAK8381652.1"/>
    </source>
</evidence>
<evidence type="ECO:0000313" key="4">
    <source>
        <dbReference type="Proteomes" id="UP001487740"/>
    </source>
</evidence>
<evidence type="ECO:0000256" key="2">
    <source>
        <dbReference type="SAM" id="Phobius"/>
    </source>
</evidence>
<dbReference type="AlphaFoldDB" id="A0AAW0T5J5"/>
<feature type="region of interest" description="Disordered" evidence="1">
    <location>
        <begin position="62"/>
        <end position="141"/>
    </location>
</feature>